<dbReference type="PANTHER" id="PTHR24094">
    <property type="entry name" value="SECRETED PROTEIN"/>
    <property type="match status" value="1"/>
</dbReference>
<reference evidence="2 3" key="1">
    <citation type="submission" date="2016-10" db="EMBL/GenBank/DDBJ databases">
        <authorList>
            <person name="de Groot N.N."/>
        </authorList>
    </citation>
    <scope>NUCLEOTIDE SEQUENCE [LARGE SCALE GENOMIC DNA]</scope>
    <source>
        <strain evidence="3">P4-7,KCTC 19426,CECT 7604</strain>
    </source>
</reference>
<organism evidence="2 3">
    <name type="scientific">Nakamurella panacisegetis</name>
    <dbReference type="NCBI Taxonomy" id="1090615"/>
    <lineage>
        <taxon>Bacteria</taxon>
        <taxon>Bacillati</taxon>
        <taxon>Actinomycetota</taxon>
        <taxon>Actinomycetes</taxon>
        <taxon>Nakamurellales</taxon>
        <taxon>Nakamurellaceae</taxon>
        <taxon>Nakamurella</taxon>
    </lineage>
</organism>
<dbReference type="PANTHER" id="PTHR24094:SF15">
    <property type="entry name" value="AMP-DEPENDENT SYNTHETASE_LIGASE DOMAIN-CONTAINING PROTEIN-RELATED"/>
    <property type="match status" value="1"/>
</dbReference>
<dbReference type="AlphaFoldDB" id="A0A1H0MRE6"/>
<keyword evidence="3" id="KW-1185">Reference proteome</keyword>
<proteinExistence type="predicted"/>
<protein>
    <recommendedName>
        <fullName evidence="1">GmrSD restriction endonucleases C-terminal domain-containing protein</fullName>
    </recommendedName>
</protein>
<accession>A0A1H0MRE6</accession>
<dbReference type="Pfam" id="PF07510">
    <property type="entry name" value="GmrSD_C"/>
    <property type="match status" value="1"/>
</dbReference>
<dbReference type="STRING" id="1090615.SAMN04515671_2077"/>
<name>A0A1H0MRE6_9ACTN</name>
<evidence type="ECO:0000259" key="1">
    <source>
        <dbReference type="Pfam" id="PF07510"/>
    </source>
</evidence>
<dbReference type="Proteomes" id="UP000198741">
    <property type="component" value="Chromosome I"/>
</dbReference>
<sequence>MISGSLIPVTTARTPMPAIIWLVAVLFLGCGCSAAAVTASPGPVTRAATAASTALQALAALPVKGRAPLTGYSRAQFGAAWTDDNHALWGGNGLDTRDDVLSRDLVGIVCRPRPVSTAAHCVVKSGTLDDPYTGSTIAFVRGVDTSALVQIDHVVALADAWQKGAQQLTRGQRIDLANDPLNLIAVDGASNQKKGAGDAATWLPPHKSYRCAYAARQIAVKVKYSLWVSPAEDLALQQVLSACTAEPLPIAALRASTDR</sequence>
<dbReference type="EMBL" id="LT629710">
    <property type="protein sequence ID" value="SDO82730.1"/>
    <property type="molecule type" value="Genomic_DNA"/>
</dbReference>
<gene>
    <name evidence="2" type="ORF">SAMN04515671_2077</name>
</gene>
<dbReference type="InterPro" id="IPR011089">
    <property type="entry name" value="GmrSD_C"/>
</dbReference>
<feature type="domain" description="GmrSD restriction endonucleases C-terminal" evidence="1">
    <location>
        <begin position="95"/>
        <end position="233"/>
    </location>
</feature>
<evidence type="ECO:0000313" key="2">
    <source>
        <dbReference type="EMBL" id="SDO82730.1"/>
    </source>
</evidence>
<evidence type="ECO:0000313" key="3">
    <source>
        <dbReference type="Proteomes" id="UP000198741"/>
    </source>
</evidence>